<proteinExistence type="predicted"/>
<evidence type="ECO:0000256" key="1">
    <source>
        <dbReference type="SAM" id="Phobius"/>
    </source>
</evidence>
<dbReference type="EMBL" id="FOTR01000006">
    <property type="protein sequence ID" value="SFM00790.1"/>
    <property type="molecule type" value="Genomic_DNA"/>
</dbReference>
<keyword evidence="3" id="KW-1185">Reference proteome</keyword>
<dbReference type="AlphaFoldDB" id="A0A1I4MCB0"/>
<reference evidence="3" key="1">
    <citation type="submission" date="2016-10" db="EMBL/GenBank/DDBJ databases">
        <authorList>
            <person name="Varghese N."/>
            <person name="Submissions S."/>
        </authorList>
    </citation>
    <scope>NUCLEOTIDE SEQUENCE [LARGE SCALE GENOMIC DNA]</scope>
    <source>
        <strain evidence="3">CGMCC 1.4250</strain>
    </source>
</reference>
<name>A0A1I4MCB0_9BACI</name>
<accession>A0A1I4MCB0</accession>
<dbReference type="RefSeq" id="WP_175495422.1">
    <property type="nucleotide sequence ID" value="NZ_FOTR01000006.1"/>
</dbReference>
<evidence type="ECO:0000313" key="3">
    <source>
        <dbReference type="Proteomes" id="UP000198565"/>
    </source>
</evidence>
<gene>
    <name evidence="2" type="ORF">SAMN04487943_106160</name>
</gene>
<organism evidence="2 3">
    <name type="scientific">Gracilibacillus orientalis</name>
    <dbReference type="NCBI Taxonomy" id="334253"/>
    <lineage>
        <taxon>Bacteria</taxon>
        <taxon>Bacillati</taxon>
        <taxon>Bacillota</taxon>
        <taxon>Bacilli</taxon>
        <taxon>Bacillales</taxon>
        <taxon>Bacillaceae</taxon>
        <taxon>Gracilibacillus</taxon>
    </lineage>
</organism>
<dbReference type="Proteomes" id="UP000198565">
    <property type="component" value="Unassembled WGS sequence"/>
</dbReference>
<feature type="transmembrane region" description="Helical" evidence="1">
    <location>
        <begin position="32"/>
        <end position="50"/>
    </location>
</feature>
<keyword evidence="1" id="KW-0472">Membrane</keyword>
<keyword evidence="1" id="KW-1133">Transmembrane helix</keyword>
<evidence type="ECO:0000313" key="2">
    <source>
        <dbReference type="EMBL" id="SFM00790.1"/>
    </source>
</evidence>
<sequence>MNFQFSKFLLALCVILAFSAAGVGVALRSTWFIVIAFLVGFGLMGYGISLKKKEAS</sequence>
<keyword evidence="1" id="KW-0812">Transmembrane</keyword>
<protein>
    <submittedName>
        <fullName evidence="2">Uncharacterized protein</fullName>
    </submittedName>
</protein>